<evidence type="ECO:0000313" key="3">
    <source>
        <dbReference type="EMBL" id="OYR16646.1"/>
    </source>
</evidence>
<feature type="region of interest" description="Disordered" evidence="1">
    <location>
        <begin position="184"/>
        <end position="251"/>
    </location>
</feature>
<gene>
    <name evidence="3" type="ORF">CEV32_4279</name>
</gene>
<dbReference type="Pfam" id="PF10908">
    <property type="entry name" value="Tlde1_dom"/>
    <property type="match status" value="1"/>
</dbReference>
<accession>A0A256FPI2</accession>
<evidence type="ECO:0000313" key="4">
    <source>
        <dbReference type="Proteomes" id="UP000216345"/>
    </source>
</evidence>
<feature type="domain" description="Tlde1" evidence="2">
    <location>
        <begin position="289"/>
        <end position="392"/>
    </location>
</feature>
<sequence length="406" mass="43916">MAFVTETYDFVLPRGINIPNPFVFKGILRVAAVLGAGLLAGSCLMTALGTVEAVLPAFVPMAPVIRRLPTATPHQLAVVDQKIGMGHVIRQRFIDAYTADAPYSNLDWRRNKAIADAPIIADVGPEAVIEDVPVAVTPVIEPREERVVTTTLKQDVVSPTIIASATSAAQMAAQDYSARSQAALPSGDAIPVPTSAPDAKTAQASIEDDTDSFLPDDVPFPGRKPVINKPGVAKPEKQEKAQLAYAPPTGKTENIQRGLFGRLFGQAAHGRTAIYDISAATVYLPSGEKLEAHSGMGHMRDNPRYVNQKMRGATPPSTYKLQMRESLFHGVEAVRLLPVDGRNPYNRDGLLAHTYMLRRAGDSNGCVVFKDYKRFLSAFKRGEFDKMMVVTSMSSSSKPARIASIF</sequence>
<dbReference type="OrthoDB" id="9816088at2"/>
<comment type="caution">
    <text evidence="3">The sequence shown here is derived from an EMBL/GenBank/DDBJ whole genome shotgun (WGS) entry which is preliminary data.</text>
</comment>
<protein>
    <recommendedName>
        <fullName evidence="2">Tlde1 domain-containing protein</fullName>
    </recommendedName>
</protein>
<dbReference type="InterPro" id="IPR021225">
    <property type="entry name" value="Tlde1_dom"/>
</dbReference>
<proteinExistence type="predicted"/>
<name>A0A256FPI2_9HYPH</name>
<evidence type="ECO:0000256" key="1">
    <source>
        <dbReference type="SAM" id="MobiDB-lite"/>
    </source>
</evidence>
<dbReference type="EMBL" id="NNRK01000022">
    <property type="protein sequence ID" value="OYR16646.1"/>
    <property type="molecule type" value="Genomic_DNA"/>
</dbReference>
<dbReference type="AlphaFoldDB" id="A0A256FPI2"/>
<evidence type="ECO:0000259" key="2">
    <source>
        <dbReference type="Pfam" id="PF10908"/>
    </source>
</evidence>
<reference evidence="3 4" key="1">
    <citation type="submission" date="2017-07" db="EMBL/GenBank/DDBJ databases">
        <title>Phylogenetic study on the rhizospheric bacterium Ochrobactrum sp. A44.</title>
        <authorList>
            <person name="Krzyzanowska D.M."/>
            <person name="Ossowicki A."/>
            <person name="Rajewska M."/>
            <person name="Maciag T."/>
            <person name="Kaczynski Z."/>
            <person name="Czerwicka M."/>
            <person name="Jafra S."/>
        </authorList>
    </citation>
    <scope>NUCLEOTIDE SEQUENCE [LARGE SCALE GENOMIC DNA]</scope>
    <source>
        <strain evidence="3 4">PR17</strain>
    </source>
</reference>
<keyword evidence="4" id="KW-1185">Reference proteome</keyword>
<organism evidence="3 4">
    <name type="scientific">Brucella rhizosphaerae</name>
    <dbReference type="NCBI Taxonomy" id="571254"/>
    <lineage>
        <taxon>Bacteria</taxon>
        <taxon>Pseudomonadati</taxon>
        <taxon>Pseudomonadota</taxon>
        <taxon>Alphaproteobacteria</taxon>
        <taxon>Hyphomicrobiales</taxon>
        <taxon>Brucellaceae</taxon>
        <taxon>Brucella/Ochrobactrum group</taxon>
        <taxon>Brucella</taxon>
    </lineage>
</organism>
<dbReference type="Proteomes" id="UP000216345">
    <property type="component" value="Unassembled WGS sequence"/>
</dbReference>
<dbReference type="RefSeq" id="WP_094575248.1">
    <property type="nucleotide sequence ID" value="NZ_JBHEEL010000009.1"/>
</dbReference>